<protein>
    <recommendedName>
        <fullName evidence="2">PepSY domain-containing protein</fullName>
    </recommendedName>
</protein>
<keyword evidence="1" id="KW-0732">Signal</keyword>
<evidence type="ECO:0000259" key="2">
    <source>
        <dbReference type="Pfam" id="PF03413"/>
    </source>
</evidence>
<dbReference type="STRING" id="1348657.M622_14810"/>
<comment type="caution">
    <text evidence="3">The sequence shown here is derived from an EMBL/GenBank/DDBJ whole genome shotgun (WGS) entry which is preliminary data.</text>
</comment>
<proteinExistence type="predicted"/>
<feature type="signal peptide" evidence="1">
    <location>
        <begin position="1"/>
        <end position="31"/>
    </location>
</feature>
<name>S9ZQ77_9RHOO</name>
<organism evidence="3 4">
    <name type="scientific">Thauera terpenica 58Eu</name>
    <dbReference type="NCBI Taxonomy" id="1348657"/>
    <lineage>
        <taxon>Bacteria</taxon>
        <taxon>Pseudomonadati</taxon>
        <taxon>Pseudomonadota</taxon>
        <taxon>Betaproteobacteria</taxon>
        <taxon>Rhodocyclales</taxon>
        <taxon>Zoogloeaceae</taxon>
        <taxon>Thauera</taxon>
    </lineage>
</organism>
<dbReference type="Gene3D" id="3.10.450.40">
    <property type="match status" value="1"/>
</dbReference>
<dbReference type="EMBL" id="ATJV01000052">
    <property type="protein sequence ID" value="EPZ15657.1"/>
    <property type="molecule type" value="Genomic_DNA"/>
</dbReference>
<dbReference type="PATRIC" id="fig|1348657.5.peg.1837"/>
<gene>
    <name evidence="3" type="ORF">M622_14810</name>
</gene>
<dbReference type="OrthoDB" id="8527445at2"/>
<feature type="chain" id="PRO_5004560575" description="PepSY domain-containing protein" evidence="1">
    <location>
        <begin position="32"/>
        <end position="111"/>
    </location>
</feature>
<dbReference type="AlphaFoldDB" id="S9ZQ77"/>
<dbReference type="InterPro" id="IPR025711">
    <property type="entry name" value="PepSY"/>
</dbReference>
<accession>S9ZQ77</accession>
<keyword evidence="4" id="KW-1185">Reference proteome</keyword>
<dbReference type="Proteomes" id="UP000015455">
    <property type="component" value="Unassembled WGS sequence"/>
</dbReference>
<dbReference type="Pfam" id="PF03413">
    <property type="entry name" value="PepSY"/>
    <property type="match status" value="1"/>
</dbReference>
<feature type="domain" description="PepSY" evidence="2">
    <location>
        <begin position="51"/>
        <end position="108"/>
    </location>
</feature>
<dbReference type="eggNOG" id="COG3212">
    <property type="taxonomic scope" value="Bacteria"/>
</dbReference>
<evidence type="ECO:0000256" key="1">
    <source>
        <dbReference type="SAM" id="SignalP"/>
    </source>
</evidence>
<sequence length="111" mass="12022">MKTRQAITAAVLGLSIATIAGLSLQPLSAHASDDRARSSEVRQLRESGQILAMEDILKRSQAAQPGQVVEVELDREGGKYVYEVKIIDAADAVHKLEIDAASGEILRRKVK</sequence>
<dbReference type="RefSeq" id="WP_021249260.1">
    <property type="nucleotide sequence ID" value="NZ_ATJV01000052.1"/>
</dbReference>
<reference evidence="3 4" key="1">
    <citation type="submission" date="2013-06" db="EMBL/GenBank/DDBJ databases">
        <title>Draft genome sequence of Thauera terpenica.</title>
        <authorList>
            <person name="Liu B."/>
            <person name="Frostegard A.H."/>
            <person name="Shapleigh J.P."/>
        </authorList>
    </citation>
    <scope>NUCLEOTIDE SEQUENCE [LARGE SCALE GENOMIC DNA]</scope>
    <source>
        <strain evidence="3 4">58Eu</strain>
    </source>
</reference>
<evidence type="ECO:0000313" key="3">
    <source>
        <dbReference type="EMBL" id="EPZ15657.1"/>
    </source>
</evidence>
<evidence type="ECO:0000313" key="4">
    <source>
        <dbReference type="Proteomes" id="UP000015455"/>
    </source>
</evidence>